<keyword evidence="3" id="KW-1185">Reference proteome</keyword>
<dbReference type="KEGG" id="mfol:DXT68_13980"/>
<accession>A0A0F0KKV7</accession>
<dbReference type="GeneID" id="94445506"/>
<evidence type="ECO:0000313" key="2">
    <source>
        <dbReference type="EMBL" id="KJL21074.1"/>
    </source>
</evidence>
<evidence type="ECO:0000256" key="1">
    <source>
        <dbReference type="SAM" id="SignalP"/>
    </source>
</evidence>
<dbReference type="PATRIC" id="fig|104336.4.peg.1798"/>
<reference evidence="2 3" key="1">
    <citation type="submission" date="2015-02" db="EMBL/GenBank/DDBJ databases">
        <title>Draft genome sequences of ten Microbacterium spp. with emphasis on heavy metal contaminated environments.</title>
        <authorList>
            <person name="Corretto E."/>
        </authorList>
    </citation>
    <scope>NUCLEOTIDE SEQUENCE [LARGE SCALE GENOMIC DNA]</scope>
    <source>
        <strain evidence="2 3">DSM 12966</strain>
    </source>
</reference>
<feature type="signal peptide" evidence="1">
    <location>
        <begin position="1"/>
        <end position="22"/>
    </location>
</feature>
<feature type="chain" id="PRO_5038632613" evidence="1">
    <location>
        <begin position="23"/>
        <end position="185"/>
    </location>
</feature>
<gene>
    <name evidence="2" type="ORF">RN50_01758</name>
</gene>
<comment type="caution">
    <text evidence="2">The sequence shown here is derived from an EMBL/GenBank/DDBJ whole genome shotgun (WGS) entry which is preliminary data.</text>
</comment>
<proteinExistence type="predicted"/>
<dbReference type="Proteomes" id="UP000033572">
    <property type="component" value="Unassembled WGS sequence"/>
</dbReference>
<evidence type="ECO:0000313" key="3">
    <source>
        <dbReference type="Proteomes" id="UP000033572"/>
    </source>
</evidence>
<dbReference type="RefSeq" id="WP_045254132.1">
    <property type="nucleotide sequence ID" value="NZ_CP031425.1"/>
</dbReference>
<dbReference type="AlphaFoldDB" id="A0A0F0KKV7"/>
<sequence length="185" mass="19147">MKRARSWILGGVLLLAAGALTAVTPGDDAVIGPLVLRGAVGEAVQSRSLIATATDATFTDEVAVPASDWSAAGNWLVVRVTASAPTTEADAAIQLAALVIGDRVFHSSERVATTLKGAPLRVGTDTEGMLAFELPPDVVAGTAELRLTTSYYTAELDDLIAISLALDDLPRVPTLDIQAPAWSTP</sequence>
<name>A0A0F0KKV7_9MICO</name>
<dbReference type="EMBL" id="JYIU01000041">
    <property type="protein sequence ID" value="KJL21074.1"/>
    <property type="molecule type" value="Genomic_DNA"/>
</dbReference>
<protein>
    <submittedName>
        <fullName evidence="2">Uncharacterized protein</fullName>
    </submittedName>
</protein>
<organism evidence="2 3">
    <name type="scientific">Microbacterium foliorum</name>
    <dbReference type="NCBI Taxonomy" id="104336"/>
    <lineage>
        <taxon>Bacteria</taxon>
        <taxon>Bacillati</taxon>
        <taxon>Actinomycetota</taxon>
        <taxon>Actinomycetes</taxon>
        <taxon>Micrococcales</taxon>
        <taxon>Microbacteriaceae</taxon>
        <taxon>Microbacterium</taxon>
    </lineage>
</organism>
<keyword evidence="1" id="KW-0732">Signal</keyword>